<keyword evidence="2" id="KW-1185">Reference proteome</keyword>
<dbReference type="RefSeq" id="XP_012199613.1">
    <property type="nucleotide sequence ID" value="XM_012344223.1"/>
</dbReference>
<sequence>MDTILAPTTFPMTLPPSPLKASVYEFDPATAAGVQGQIIVHYKKHGARIHAHLDLRKANWTALSANDANCTGPVDTFGWHLHTKWAHSNATSAFGAGCSLAAAGNHYDPGLACGLSSEHKLDKCASKVPSVTYNCTAATYARNASACEAGDLSGKFGTMVARHGHIRKTWHDRHYPSSSEVTPQWNLMLHAVCGSSTPRFVCAIADNSKASWHRTHKDDLSKVNVDIDIDNDDIDVDIDIDIDDDARHDHHRRHGSSHGQP</sequence>
<dbReference type="OrthoDB" id="10334703at2759"/>
<dbReference type="GO" id="GO:0006801">
    <property type="term" value="P:superoxide metabolic process"/>
    <property type="evidence" value="ECO:0007669"/>
    <property type="project" value="InterPro"/>
</dbReference>
<dbReference type="STRING" id="695850.A0A067CGA8"/>
<proteinExistence type="predicted"/>
<dbReference type="EMBL" id="KK583205">
    <property type="protein sequence ID" value="KDO29548.1"/>
    <property type="molecule type" value="Genomic_DNA"/>
</dbReference>
<protein>
    <recommendedName>
        <fullName evidence="3">Superoxide dismutase copper/zinc binding domain-containing protein</fullName>
    </recommendedName>
</protein>
<dbReference type="VEuPathDB" id="FungiDB:SPRG_05504"/>
<organism evidence="1 2">
    <name type="scientific">Saprolegnia parasitica (strain CBS 223.65)</name>
    <dbReference type="NCBI Taxonomy" id="695850"/>
    <lineage>
        <taxon>Eukaryota</taxon>
        <taxon>Sar</taxon>
        <taxon>Stramenopiles</taxon>
        <taxon>Oomycota</taxon>
        <taxon>Saprolegniomycetes</taxon>
        <taxon>Saprolegniales</taxon>
        <taxon>Saprolegniaceae</taxon>
        <taxon>Saprolegnia</taxon>
    </lineage>
</organism>
<accession>A0A067CGA8</accession>
<dbReference type="AlphaFoldDB" id="A0A067CGA8"/>
<dbReference type="GO" id="GO:0046872">
    <property type="term" value="F:metal ion binding"/>
    <property type="evidence" value="ECO:0007669"/>
    <property type="project" value="InterPro"/>
</dbReference>
<evidence type="ECO:0008006" key="3">
    <source>
        <dbReference type="Google" id="ProtNLM"/>
    </source>
</evidence>
<dbReference type="Gene3D" id="2.60.40.200">
    <property type="entry name" value="Superoxide dismutase, copper/zinc binding domain"/>
    <property type="match status" value="1"/>
</dbReference>
<reference evidence="1 2" key="1">
    <citation type="journal article" date="2013" name="PLoS Genet.">
        <title>Distinctive expansion of potential virulence genes in the genome of the oomycete fish pathogen Saprolegnia parasitica.</title>
        <authorList>
            <person name="Jiang R.H."/>
            <person name="de Bruijn I."/>
            <person name="Haas B.J."/>
            <person name="Belmonte R."/>
            <person name="Lobach L."/>
            <person name="Christie J."/>
            <person name="van den Ackerveken G."/>
            <person name="Bottin A."/>
            <person name="Bulone V."/>
            <person name="Diaz-Moreno S.M."/>
            <person name="Dumas B."/>
            <person name="Fan L."/>
            <person name="Gaulin E."/>
            <person name="Govers F."/>
            <person name="Grenville-Briggs L.J."/>
            <person name="Horner N.R."/>
            <person name="Levin J.Z."/>
            <person name="Mammella M."/>
            <person name="Meijer H.J."/>
            <person name="Morris P."/>
            <person name="Nusbaum C."/>
            <person name="Oome S."/>
            <person name="Phillips A.J."/>
            <person name="van Rooyen D."/>
            <person name="Rzeszutek E."/>
            <person name="Saraiva M."/>
            <person name="Secombes C.J."/>
            <person name="Seidl M.F."/>
            <person name="Snel B."/>
            <person name="Stassen J.H."/>
            <person name="Sykes S."/>
            <person name="Tripathy S."/>
            <person name="van den Berg H."/>
            <person name="Vega-Arreguin J.C."/>
            <person name="Wawra S."/>
            <person name="Young S.K."/>
            <person name="Zeng Q."/>
            <person name="Dieguez-Uribeondo J."/>
            <person name="Russ C."/>
            <person name="Tyler B.M."/>
            <person name="van West P."/>
        </authorList>
    </citation>
    <scope>NUCLEOTIDE SEQUENCE [LARGE SCALE GENOMIC DNA]</scope>
    <source>
        <strain evidence="1 2">CBS 223.65</strain>
    </source>
</reference>
<gene>
    <name evidence="1" type="ORF">SPRG_05504</name>
</gene>
<dbReference type="GeneID" id="24127896"/>
<dbReference type="InterPro" id="IPR036423">
    <property type="entry name" value="SOD-like_Cu/Zn_dom_sf"/>
</dbReference>
<dbReference type="Proteomes" id="UP000030745">
    <property type="component" value="Unassembled WGS sequence"/>
</dbReference>
<dbReference type="OMA" id="AMCGQES"/>
<evidence type="ECO:0000313" key="2">
    <source>
        <dbReference type="Proteomes" id="UP000030745"/>
    </source>
</evidence>
<dbReference type="KEGG" id="spar:SPRG_05504"/>
<name>A0A067CGA8_SAPPC</name>
<evidence type="ECO:0000313" key="1">
    <source>
        <dbReference type="EMBL" id="KDO29548.1"/>
    </source>
</evidence>